<gene>
    <name evidence="2" type="ORF">SAMN04489723_10827</name>
</gene>
<evidence type="ECO:0000313" key="3">
    <source>
        <dbReference type="Proteomes" id="UP000198790"/>
    </source>
</evidence>
<proteinExistence type="predicted"/>
<protein>
    <submittedName>
        <fullName evidence="2">Uncharacterized protein</fullName>
    </submittedName>
</protein>
<dbReference type="Proteomes" id="UP000198790">
    <property type="component" value="Unassembled WGS sequence"/>
</dbReference>
<keyword evidence="1" id="KW-0732">Signal</keyword>
<name>A0A1I1ACX9_9BACT</name>
<dbReference type="EMBL" id="FOKK01000008">
    <property type="protein sequence ID" value="SFB35861.1"/>
    <property type="molecule type" value="Genomic_DNA"/>
</dbReference>
<accession>A0A1I1ACX9</accession>
<evidence type="ECO:0000256" key="1">
    <source>
        <dbReference type="SAM" id="SignalP"/>
    </source>
</evidence>
<feature type="signal peptide" evidence="1">
    <location>
        <begin position="1"/>
        <end position="28"/>
    </location>
</feature>
<feature type="chain" id="PRO_5011778401" evidence="1">
    <location>
        <begin position="29"/>
        <end position="146"/>
    </location>
</feature>
<organism evidence="2 3">
    <name type="scientific">Algoriphagus aquimarinus</name>
    <dbReference type="NCBI Taxonomy" id="237018"/>
    <lineage>
        <taxon>Bacteria</taxon>
        <taxon>Pseudomonadati</taxon>
        <taxon>Bacteroidota</taxon>
        <taxon>Cytophagia</taxon>
        <taxon>Cytophagales</taxon>
        <taxon>Cyclobacteriaceae</taxon>
        <taxon>Algoriphagus</taxon>
    </lineage>
</organism>
<sequence length="146" mass="16710">MQAVRTFSKIIARFLLSMFCLFMLHQLAPHSHHQHEVEVLSDHHAHDHEKTAHEHHSDEKSPLDFLSILFSNHAHSQQLVDHSPSQAQSIENNVDKSKVQRTIPELFRVPVIEIRPALEKNVPESLRIPKNTYFVSIALRGPPSLG</sequence>
<dbReference type="AlphaFoldDB" id="A0A1I1ACX9"/>
<dbReference type="STRING" id="237018.SAMN04489723_10827"/>
<reference evidence="2 3" key="1">
    <citation type="submission" date="2016-10" db="EMBL/GenBank/DDBJ databases">
        <authorList>
            <person name="de Groot N.N."/>
        </authorList>
    </citation>
    <scope>NUCLEOTIDE SEQUENCE [LARGE SCALE GENOMIC DNA]</scope>
    <source>
        <strain evidence="2 3">DSM 23399</strain>
    </source>
</reference>
<keyword evidence="3" id="KW-1185">Reference proteome</keyword>
<evidence type="ECO:0000313" key="2">
    <source>
        <dbReference type="EMBL" id="SFB35861.1"/>
    </source>
</evidence>